<dbReference type="AlphaFoldDB" id="A0A0B7G1S6"/>
<dbReference type="Gene3D" id="1.10.510.10">
    <property type="entry name" value="Transferase(Phosphotransferase) domain 1"/>
    <property type="match status" value="1"/>
</dbReference>
<evidence type="ECO:0000313" key="2">
    <source>
        <dbReference type="EMBL" id="CEL62422.1"/>
    </source>
</evidence>
<gene>
    <name evidence="2" type="ORF">RSOLAG1IB_12565</name>
</gene>
<name>A0A0B7G1S6_THACB</name>
<evidence type="ECO:0000313" key="3">
    <source>
        <dbReference type="Proteomes" id="UP000059188"/>
    </source>
</evidence>
<dbReference type="GO" id="GO:0004672">
    <property type="term" value="F:protein kinase activity"/>
    <property type="evidence" value="ECO:0007669"/>
    <property type="project" value="InterPro"/>
</dbReference>
<feature type="domain" description="Serine-threonine/tyrosine-protein kinase catalytic" evidence="1">
    <location>
        <begin position="51"/>
        <end position="134"/>
    </location>
</feature>
<proteinExistence type="predicted"/>
<sequence length="146" mass="16523">MYQCLAQVPFVLRILGARPSRGLPRIPELRCGLRNHTLDHMLLKFYYLTRGKPSYEGDIHSLGVTILEVLAGSIPYSDMNVAEALIRVTQGQAPERPLEQVPNGSKQADAIWLLLVQNCWALEPNDRISAVDLHYKGHPRRGRVVW</sequence>
<reference evidence="2 3" key="1">
    <citation type="submission" date="2014-11" db="EMBL/GenBank/DDBJ databases">
        <authorList>
            <person name="Wibberg Daniel"/>
        </authorList>
    </citation>
    <scope>NUCLEOTIDE SEQUENCE [LARGE SCALE GENOMIC DNA]</scope>
    <source>
        <strain evidence="2">Rhizoctonia solani AG1-IB 7/3/14</strain>
    </source>
</reference>
<dbReference type="STRING" id="1108050.A0A0B7G1S6"/>
<dbReference type="EMBL" id="LN679793">
    <property type="protein sequence ID" value="CEL62422.1"/>
    <property type="molecule type" value="Genomic_DNA"/>
</dbReference>
<dbReference type="Proteomes" id="UP000059188">
    <property type="component" value="Unassembled WGS sequence"/>
</dbReference>
<dbReference type="OrthoDB" id="4062651at2759"/>
<keyword evidence="3" id="KW-1185">Reference proteome</keyword>
<dbReference type="Pfam" id="PF07714">
    <property type="entry name" value="PK_Tyr_Ser-Thr"/>
    <property type="match status" value="1"/>
</dbReference>
<dbReference type="InterPro" id="IPR011009">
    <property type="entry name" value="Kinase-like_dom_sf"/>
</dbReference>
<evidence type="ECO:0000259" key="1">
    <source>
        <dbReference type="Pfam" id="PF07714"/>
    </source>
</evidence>
<protein>
    <recommendedName>
        <fullName evidence="1">Serine-threonine/tyrosine-protein kinase catalytic domain-containing protein</fullName>
    </recommendedName>
</protein>
<accession>A0A0B7G1S6</accession>
<organism evidence="2 3">
    <name type="scientific">Thanatephorus cucumeris (strain AG1-IB / isolate 7/3/14)</name>
    <name type="common">Lettuce bottom rot fungus</name>
    <name type="synonym">Rhizoctonia solani</name>
    <dbReference type="NCBI Taxonomy" id="1108050"/>
    <lineage>
        <taxon>Eukaryota</taxon>
        <taxon>Fungi</taxon>
        <taxon>Dikarya</taxon>
        <taxon>Basidiomycota</taxon>
        <taxon>Agaricomycotina</taxon>
        <taxon>Agaricomycetes</taxon>
        <taxon>Cantharellales</taxon>
        <taxon>Ceratobasidiaceae</taxon>
        <taxon>Rhizoctonia</taxon>
        <taxon>Rhizoctonia solani AG-1</taxon>
    </lineage>
</organism>
<dbReference type="SUPFAM" id="SSF56112">
    <property type="entry name" value="Protein kinase-like (PK-like)"/>
    <property type="match status" value="1"/>
</dbReference>
<dbReference type="InterPro" id="IPR001245">
    <property type="entry name" value="Ser-Thr/Tyr_kinase_cat_dom"/>
</dbReference>